<evidence type="ECO:0000256" key="3">
    <source>
        <dbReference type="ARBA" id="ARBA00011700"/>
    </source>
</evidence>
<evidence type="ECO:0000256" key="1">
    <source>
        <dbReference type="ARBA" id="ARBA00004651"/>
    </source>
</evidence>
<evidence type="ECO:0000313" key="15">
    <source>
        <dbReference type="EMBL" id="MCL6285809.1"/>
    </source>
</evidence>
<dbReference type="RefSeq" id="WP_249712979.1">
    <property type="nucleotide sequence ID" value="NZ_JAMFMB010000038.1"/>
</dbReference>
<evidence type="ECO:0000256" key="2">
    <source>
        <dbReference type="ARBA" id="ARBA00008079"/>
    </source>
</evidence>
<dbReference type="Proteomes" id="UP001203880">
    <property type="component" value="Unassembled WGS sequence"/>
</dbReference>
<protein>
    <recommendedName>
        <fullName evidence="4">Cytochrome bo(3) ubiquinol oxidase subunit 4</fullName>
    </recommendedName>
    <alternativeName>
        <fullName evidence="13">Cytochrome o ubiquinol oxidase subunit 4</fullName>
    </alternativeName>
    <alternativeName>
        <fullName evidence="10">Oxidase bo(3) subunit 4</fullName>
    </alternativeName>
    <alternativeName>
        <fullName evidence="11">Ubiquinol oxidase polypeptide IV</fullName>
    </alternativeName>
    <alternativeName>
        <fullName evidence="12">Ubiquinol oxidase subunit 4</fullName>
    </alternativeName>
</protein>
<comment type="function">
    <text evidence="9">Cytochrome bo(3) ubiquinol terminal oxidase is the component of the aerobic respiratory chain of E.coli that predominates when cells are grown at high aeration. Has proton pump activity across the membrane in addition to electron transfer, pumping 2 protons/electron.</text>
</comment>
<comment type="subunit">
    <text evidence="3">Heterooctamer of two A chains, two B chains, two C chains and two D chains.</text>
</comment>
<dbReference type="PANTHER" id="PTHR36835:SF1">
    <property type="entry name" value="CYTOCHROME BO(3) UBIQUINOL OXIDASE SUBUNIT 4"/>
    <property type="match status" value="1"/>
</dbReference>
<proteinExistence type="inferred from homology"/>
<dbReference type="Pfam" id="PF03626">
    <property type="entry name" value="COX4_pro"/>
    <property type="match status" value="1"/>
</dbReference>
<comment type="subcellular location">
    <subcellularLocation>
        <location evidence="1">Cell membrane</location>
        <topology evidence="1">Multi-pass membrane protein</topology>
    </subcellularLocation>
</comment>
<comment type="caution">
    <text evidence="15">The sequence shown here is derived from an EMBL/GenBank/DDBJ whole genome shotgun (WGS) entry which is preliminary data.</text>
</comment>
<dbReference type="InterPro" id="IPR005171">
    <property type="entry name" value="Cyt_c_oxidase_su4_prok"/>
</dbReference>
<evidence type="ECO:0000256" key="9">
    <source>
        <dbReference type="ARBA" id="ARBA00025694"/>
    </source>
</evidence>
<dbReference type="InterPro" id="IPR050968">
    <property type="entry name" value="Cytochrome_c_oxidase_bac_sub4"/>
</dbReference>
<feature type="transmembrane region" description="Helical" evidence="14">
    <location>
        <begin position="75"/>
        <end position="97"/>
    </location>
</feature>
<comment type="similarity">
    <text evidence="2">Belongs to the cytochrome c oxidase bacterial subunit 4 family.</text>
</comment>
<evidence type="ECO:0000256" key="11">
    <source>
        <dbReference type="ARBA" id="ARBA00030211"/>
    </source>
</evidence>
<keyword evidence="6 14" id="KW-0812">Transmembrane</keyword>
<evidence type="ECO:0000256" key="12">
    <source>
        <dbReference type="ARBA" id="ARBA00031887"/>
    </source>
</evidence>
<evidence type="ECO:0000313" key="16">
    <source>
        <dbReference type="Proteomes" id="UP001203880"/>
    </source>
</evidence>
<evidence type="ECO:0000256" key="4">
    <source>
        <dbReference type="ARBA" id="ARBA00014689"/>
    </source>
</evidence>
<dbReference type="EMBL" id="JAMFMB010000038">
    <property type="protein sequence ID" value="MCL6285809.1"/>
    <property type="molecule type" value="Genomic_DNA"/>
</dbReference>
<feature type="transmembrane region" description="Helical" evidence="14">
    <location>
        <begin position="15"/>
        <end position="36"/>
    </location>
</feature>
<evidence type="ECO:0000256" key="14">
    <source>
        <dbReference type="SAM" id="Phobius"/>
    </source>
</evidence>
<keyword evidence="16" id="KW-1185">Reference proteome</keyword>
<evidence type="ECO:0000256" key="6">
    <source>
        <dbReference type="ARBA" id="ARBA00022692"/>
    </source>
</evidence>
<evidence type="ECO:0000256" key="10">
    <source>
        <dbReference type="ARBA" id="ARBA00030071"/>
    </source>
</evidence>
<keyword evidence="5" id="KW-1003">Cell membrane</keyword>
<name>A0ABT0Q7F3_9RHOB</name>
<accession>A0ABT0Q7F3</accession>
<reference evidence="15" key="1">
    <citation type="submission" date="2022-05" db="EMBL/GenBank/DDBJ databases">
        <authorList>
            <person name="Park J.-S."/>
        </authorList>
    </citation>
    <scope>NUCLEOTIDE SEQUENCE</scope>
    <source>
        <strain evidence="15">2012CJ41-6</strain>
    </source>
</reference>
<sequence>MDDKHAEHARERSRYIRGFLFALALTLTAFGIGHLYGPQTPYVYLAIGVLGLLQLIVQLAYFLHIDRRRDSREDLDLILFSTMVLLIIILGTVWILGDLHMRMQMGMQM</sequence>
<feature type="transmembrane region" description="Helical" evidence="14">
    <location>
        <begin position="42"/>
        <end position="63"/>
    </location>
</feature>
<evidence type="ECO:0000256" key="8">
    <source>
        <dbReference type="ARBA" id="ARBA00023136"/>
    </source>
</evidence>
<evidence type="ECO:0000256" key="13">
    <source>
        <dbReference type="ARBA" id="ARBA00032185"/>
    </source>
</evidence>
<organism evidence="15 16">
    <name type="scientific">Ruegeria spongiae</name>
    <dbReference type="NCBI Taxonomy" id="2942209"/>
    <lineage>
        <taxon>Bacteria</taxon>
        <taxon>Pseudomonadati</taxon>
        <taxon>Pseudomonadota</taxon>
        <taxon>Alphaproteobacteria</taxon>
        <taxon>Rhodobacterales</taxon>
        <taxon>Roseobacteraceae</taxon>
        <taxon>Ruegeria</taxon>
    </lineage>
</organism>
<evidence type="ECO:0000256" key="7">
    <source>
        <dbReference type="ARBA" id="ARBA00022989"/>
    </source>
</evidence>
<keyword evidence="8 14" id="KW-0472">Membrane</keyword>
<evidence type="ECO:0000256" key="5">
    <source>
        <dbReference type="ARBA" id="ARBA00022475"/>
    </source>
</evidence>
<gene>
    <name evidence="15" type="ORF">M3P21_20000</name>
</gene>
<dbReference type="PANTHER" id="PTHR36835">
    <property type="entry name" value="CYTOCHROME BO(3) UBIQUINOL OXIDASE SUBUNIT 4"/>
    <property type="match status" value="1"/>
</dbReference>
<keyword evidence="7 14" id="KW-1133">Transmembrane helix</keyword>